<organism evidence="1 2">
    <name type="scientific">Fusarium decemcellulare</name>
    <dbReference type="NCBI Taxonomy" id="57161"/>
    <lineage>
        <taxon>Eukaryota</taxon>
        <taxon>Fungi</taxon>
        <taxon>Dikarya</taxon>
        <taxon>Ascomycota</taxon>
        <taxon>Pezizomycotina</taxon>
        <taxon>Sordariomycetes</taxon>
        <taxon>Hypocreomycetidae</taxon>
        <taxon>Hypocreales</taxon>
        <taxon>Nectriaceae</taxon>
        <taxon>Fusarium</taxon>
        <taxon>Fusarium decemcellulare species complex</taxon>
    </lineage>
</organism>
<accession>A0ACC1S010</accession>
<sequence length="769" mass="84259">MGFFRPGEGRYTRLSSCVDWRKLYFDVKLTLQDTSEAGHIRNRHRIWRCLDHLVNSLLPCLAQRPALQDHKTIELELSAEGLVATRLANGPISQNHPKSRGISVSRIEFDGMEYICGIRVFERSQSNLKKETSRVGYIISDSEVHTTVLAQHRVTGIRVACSASGITGLGLQIKGSAGAAWSYVNMTTEPLPQVGVATMEPADGSSLSALIIGLDVCKFVSLQLVEQRSDDSTSSMPNAVSWLWHPREPETRRHGLILPSTPERPQVDSPVFILDMSFGGLEGILLPRLTRIAALHDDRIGCFRGLSFSYVDGSSKIFGMATIVGSAADHWSCIEQSFALDGSGGERIISIEFVPEHCLSKIKIATSRGRVLEFGRIAKTGKTLGVSASSQWHRLAVPTSQAISSILATVEMSSGVIISLGLSYISVSDASAPTSTLSEPLHTEFSGENGHPFTFSNKSEKWDQAPVDLKRSNGCFTSVVLSNARRIGISVGLGGKSRGANHISGLCFEFWGPSEPIYVGQWYCEVGNIQLKQGERLQSFTFWQTQEAPPFSQQENYGKVTDVRICKAGYTREELEVCLGNKEDMLSYSFEENPYEGLTGLAWAFDHKLDHIYVLTEPSIYFPKTSLTLHNMKDFRPSSRTPGKLFWEAQDEGNGFYGLSCVHAIFCQETGDLKGFVFEYGTGHIIKQAGCIDGVAASIPLWEDQRIIRMDVCIGSGMDEVVTPKFRTASTIRGNGGGRLLIVSGVTTVDDGFGTEPTQLGAGITNRVA</sequence>
<comment type="caution">
    <text evidence="1">The sequence shown here is derived from an EMBL/GenBank/DDBJ whole genome shotgun (WGS) entry which is preliminary data.</text>
</comment>
<reference evidence="1" key="1">
    <citation type="submission" date="2022-08" db="EMBL/GenBank/DDBJ databases">
        <title>Genome Sequence of Fusarium decemcellulare.</title>
        <authorList>
            <person name="Buettner E."/>
        </authorList>
    </citation>
    <scope>NUCLEOTIDE SEQUENCE</scope>
    <source>
        <strain evidence="1">Babe19</strain>
    </source>
</reference>
<protein>
    <submittedName>
        <fullName evidence="1">Uncharacterized protein</fullName>
    </submittedName>
</protein>
<dbReference type="Proteomes" id="UP001148629">
    <property type="component" value="Unassembled WGS sequence"/>
</dbReference>
<evidence type="ECO:0000313" key="2">
    <source>
        <dbReference type="Proteomes" id="UP001148629"/>
    </source>
</evidence>
<keyword evidence="2" id="KW-1185">Reference proteome</keyword>
<gene>
    <name evidence="1" type="ORF">NM208_g9858</name>
</gene>
<name>A0ACC1S010_9HYPO</name>
<evidence type="ECO:0000313" key="1">
    <source>
        <dbReference type="EMBL" id="KAJ3529226.1"/>
    </source>
</evidence>
<dbReference type="EMBL" id="JANRMS010001312">
    <property type="protein sequence ID" value="KAJ3529226.1"/>
    <property type="molecule type" value="Genomic_DNA"/>
</dbReference>
<proteinExistence type="predicted"/>